<dbReference type="KEGG" id="nva:G3M78_09550"/>
<protein>
    <submittedName>
        <fullName evidence="4">ABC transporter substrate-binding protein</fullName>
    </submittedName>
</protein>
<keyword evidence="1 2" id="KW-0732">Signal</keyword>
<feature type="domain" description="Fe/B12 periplasmic-binding" evidence="3">
    <location>
        <begin position="46"/>
        <end position="303"/>
    </location>
</feature>
<accession>A0A7T0C320</accession>
<dbReference type="InterPro" id="IPR054828">
    <property type="entry name" value="Vit_B12_bind_prot"/>
</dbReference>
<evidence type="ECO:0000256" key="1">
    <source>
        <dbReference type="ARBA" id="ARBA00022729"/>
    </source>
</evidence>
<dbReference type="InterPro" id="IPR002491">
    <property type="entry name" value="ABC_transptr_periplasmic_BD"/>
</dbReference>
<sequence length="315" mass="34999">MTSRIRNNPKFLCFRSLIPLLLFCLSWNLCAPSFAQSEEEKKYPDRIISSTPSITELLFALGAGDQVVGVSDYCSYPPEACTRPSVGGLLNPSVEFWITLKPDLIIFQGKNSHLTQNANNLNIKTLSVSVSGLQDIFNAIQILGKEIGRSNEAEALTAQLKEGLQSYQDKLSGIRPKNVLLLLGDSNDPSRDMYAVGKGTFLDELLTLSGGRNILPDSLSQYPKVSKEFIIKNSPEIIIEAGPKSRMNEQERLARIQSWKRFPTIQAVQTESIHFIGADYILIPGPRILSIIDNFSQAIHPELFPATPQSVHEKR</sequence>
<reference evidence="5" key="1">
    <citation type="submission" date="2020-02" db="EMBL/GenBank/DDBJ databases">
        <title>Genomic and physiological characterization of two novel Nitrospinaceae genera.</title>
        <authorList>
            <person name="Mueller A.J."/>
            <person name="Jung M.-Y."/>
            <person name="Strachan C.R."/>
            <person name="Herbold C.W."/>
            <person name="Kirkegaard R.H."/>
            <person name="Daims H."/>
        </authorList>
    </citation>
    <scope>NUCLEOTIDE SEQUENCE [LARGE SCALE GENOMIC DNA]</scope>
</reference>
<name>A0A7T0C320_9BACT</name>
<dbReference type="Gene3D" id="3.40.50.1980">
    <property type="entry name" value="Nitrogenase molybdenum iron protein domain"/>
    <property type="match status" value="2"/>
</dbReference>
<dbReference type="NCBIfam" id="NF038402">
    <property type="entry name" value="TroA_like"/>
    <property type="match status" value="1"/>
</dbReference>
<proteinExistence type="predicted"/>
<gene>
    <name evidence="4" type="ORF">G3M78_09550</name>
</gene>
<dbReference type="Proteomes" id="UP000594464">
    <property type="component" value="Chromosome"/>
</dbReference>
<dbReference type="Pfam" id="PF01497">
    <property type="entry name" value="Peripla_BP_2"/>
    <property type="match status" value="1"/>
</dbReference>
<dbReference type="SUPFAM" id="SSF53807">
    <property type="entry name" value="Helical backbone' metal receptor"/>
    <property type="match status" value="1"/>
</dbReference>
<evidence type="ECO:0000256" key="2">
    <source>
        <dbReference type="SAM" id="SignalP"/>
    </source>
</evidence>
<evidence type="ECO:0000313" key="4">
    <source>
        <dbReference type="EMBL" id="QPJ65624.1"/>
    </source>
</evidence>
<feature type="signal peptide" evidence="2">
    <location>
        <begin position="1"/>
        <end position="35"/>
    </location>
</feature>
<dbReference type="PANTHER" id="PTHR30535:SF34">
    <property type="entry name" value="MOLYBDATE-BINDING PROTEIN MOLA"/>
    <property type="match status" value="1"/>
</dbReference>
<evidence type="ECO:0000259" key="3">
    <source>
        <dbReference type="PROSITE" id="PS50983"/>
    </source>
</evidence>
<organism evidence="4 5">
    <name type="scientific">Candidatus Nitrohelix vancouverensis</name>
    <dbReference type="NCBI Taxonomy" id="2705534"/>
    <lineage>
        <taxon>Bacteria</taxon>
        <taxon>Pseudomonadati</taxon>
        <taxon>Nitrospinota/Tectimicrobiota group</taxon>
        <taxon>Nitrospinota</taxon>
        <taxon>Nitrospinia</taxon>
        <taxon>Nitrospinales</taxon>
        <taxon>Nitrospinaceae</taxon>
        <taxon>Candidatus Nitrohelix</taxon>
    </lineage>
</organism>
<dbReference type="InterPro" id="IPR050902">
    <property type="entry name" value="ABC_Transporter_SBP"/>
</dbReference>
<dbReference type="AlphaFoldDB" id="A0A7T0C320"/>
<feature type="chain" id="PRO_5032550440" evidence="2">
    <location>
        <begin position="36"/>
        <end position="315"/>
    </location>
</feature>
<dbReference type="GO" id="GO:0071281">
    <property type="term" value="P:cellular response to iron ion"/>
    <property type="evidence" value="ECO:0007669"/>
    <property type="project" value="TreeGrafter"/>
</dbReference>
<evidence type="ECO:0000313" key="5">
    <source>
        <dbReference type="Proteomes" id="UP000594464"/>
    </source>
</evidence>
<dbReference type="EMBL" id="CP048620">
    <property type="protein sequence ID" value="QPJ65624.1"/>
    <property type="molecule type" value="Genomic_DNA"/>
</dbReference>
<dbReference type="PANTHER" id="PTHR30535">
    <property type="entry name" value="VITAMIN B12-BINDING PROTEIN"/>
    <property type="match status" value="1"/>
</dbReference>
<dbReference type="PROSITE" id="PS50983">
    <property type="entry name" value="FE_B12_PBP"/>
    <property type="match status" value="1"/>
</dbReference>